<evidence type="ECO:0000313" key="1">
    <source>
        <dbReference type="EMBL" id="PBD20361.1"/>
    </source>
</evidence>
<gene>
    <name evidence="1" type="ORF">CLG85_04490</name>
</gene>
<name>A0A2A3JYX8_9RHOB</name>
<organism evidence="1">
    <name type="scientific">Alloyangia mangrovi</name>
    <dbReference type="NCBI Taxonomy" id="1779329"/>
    <lineage>
        <taxon>Bacteria</taxon>
        <taxon>Pseudomonadati</taxon>
        <taxon>Pseudomonadota</taxon>
        <taxon>Alphaproteobacteria</taxon>
        <taxon>Rhodobacterales</taxon>
        <taxon>Roseobacteraceae</taxon>
        <taxon>Alloyangia</taxon>
    </lineage>
</organism>
<sequence length="121" mass="14223">MGNKRCFAVHESIHHVSCNQIILPRSDGKPSRPEKARPRTKIIYKIDDSIQFTHHQLESNLVEYMYERTVWIYISKYERLKARSFAIHMVLALNGWCYNERSSWVVEVFLGCIVGAVCHRD</sequence>
<dbReference type="AlphaFoldDB" id="A0A2A3JYX8"/>
<protein>
    <submittedName>
        <fullName evidence="1">Uncharacterized protein</fullName>
    </submittedName>
</protein>
<reference evidence="1" key="1">
    <citation type="submission" date="2017-09" db="EMBL/GenBank/DDBJ databases">
        <title>Yangia sp. SAOS 153D whole genome sequencing.</title>
        <authorList>
            <person name="Verma A."/>
            <person name="Krishnamurthi S."/>
        </authorList>
    </citation>
    <scope>NUCLEOTIDE SEQUENCE [LARGE SCALE GENOMIC DNA]</scope>
    <source>
        <strain evidence="1">SAOS 153D</strain>
    </source>
</reference>
<accession>A0A2A3JYX8</accession>
<proteinExistence type="predicted"/>
<dbReference type="EMBL" id="NTHN01000053">
    <property type="protein sequence ID" value="PBD20361.1"/>
    <property type="molecule type" value="Genomic_DNA"/>
</dbReference>
<comment type="caution">
    <text evidence="1">The sequence shown here is derived from an EMBL/GenBank/DDBJ whole genome shotgun (WGS) entry which is preliminary data.</text>
</comment>